<feature type="compositionally biased region" description="Polar residues" evidence="2">
    <location>
        <begin position="1008"/>
        <end position="1020"/>
    </location>
</feature>
<feature type="compositionally biased region" description="Polar residues" evidence="2">
    <location>
        <begin position="828"/>
        <end position="837"/>
    </location>
</feature>
<feature type="compositionally biased region" description="Basic and acidic residues" evidence="2">
    <location>
        <begin position="1070"/>
        <end position="1080"/>
    </location>
</feature>
<evidence type="ECO:0000256" key="2">
    <source>
        <dbReference type="SAM" id="MobiDB-lite"/>
    </source>
</evidence>
<keyword evidence="4" id="KW-1185">Reference proteome</keyword>
<feature type="compositionally biased region" description="Low complexity" evidence="2">
    <location>
        <begin position="358"/>
        <end position="374"/>
    </location>
</feature>
<gene>
    <name evidence="3" type="ORF">SEMRO_583_G170630.1</name>
</gene>
<feature type="compositionally biased region" description="Polar residues" evidence="2">
    <location>
        <begin position="138"/>
        <end position="147"/>
    </location>
</feature>
<feature type="compositionally biased region" description="Pro residues" evidence="2">
    <location>
        <begin position="844"/>
        <end position="857"/>
    </location>
</feature>
<feature type="compositionally biased region" description="Low complexity" evidence="2">
    <location>
        <begin position="27"/>
        <end position="38"/>
    </location>
</feature>
<name>A0A9N8E2C6_9STRA</name>
<feature type="compositionally biased region" description="Low complexity" evidence="2">
    <location>
        <begin position="505"/>
        <end position="520"/>
    </location>
</feature>
<dbReference type="InterPro" id="IPR011043">
    <property type="entry name" value="Gal_Oxase/kelch_b-propeller"/>
</dbReference>
<feature type="compositionally biased region" description="Low complexity" evidence="2">
    <location>
        <begin position="951"/>
        <end position="965"/>
    </location>
</feature>
<feature type="compositionally biased region" description="Low complexity" evidence="2">
    <location>
        <begin position="285"/>
        <end position="333"/>
    </location>
</feature>
<feature type="region of interest" description="Disordered" evidence="2">
    <location>
        <begin position="1278"/>
        <end position="1389"/>
    </location>
</feature>
<feature type="compositionally biased region" description="Low complexity" evidence="2">
    <location>
        <begin position="599"/>
        <end position="614"/>
    </location>
</feature>
<dbReference type="Proteomes" id="UP001153069">
    <property type="component" value="Unassembled WGS sequence"/>
</dbReference>
<reference evidence="3" key="1">
    <citation type="submission" date="2020-06" db="EMBL/GenBank/DDBJ databases">
        <authorList>
            <consortium name="Plant Systems Biology data submission"/>
        </authorList>
    </citation>
    <scope>NUCLEOTIDE SEQUENCE</scope>
    <source>
        <strain evidence="3">D6</strain>
    </source>
</reference>
<proteinExistence type="predicted"/>
<dbReference type="PROSITE" id="PS51470">
    <property type="entry name" value="FG_GAP"/>
    <property type="match status" value="1"/>
</dbReference>
<feature type="compositionally biased region" description="Polar residues" evidence="2">
    <location>
        <begin position="375"/>
        <end position="390"/>
    </location>
</feature>
<protein>
    <submittedName>
        <fullName evidence="3">Uncharacterized protein</fullName>
    </submittedName>
</protein>
<feature type="region of interest" description="Disordered" evidence="2">
    <location>
        <begin position="1106"/>
        <end position="1137"/>
    </location>
</feature>
<feature type="compositionally biased region" description="Low complexity" evidence="2">
    <location>
        <begin position="391"/>
        <end position="446"/>
    </location>
</feature>
<feature type="compositionally biased region" description="Low complexity" evidence="2">
    <location>
        <begin position="790"/>
        <end position="823"/>
    </location>
</feature>
<dbReference type="InterPro" id="IPR013519">
    <property type="entry name" value="Int_alpha_beta-p"/>
</dbReference>
<feature type="compositionally biased region" description="Polar residues" evidence="2">
    <location>
        <begin position="521"/>
        <end position="530"/>
    </location>
</feature>
<feature type="region of interest" description="Disordered" evidence="2">
    <location>
        <begin position="1"/>
        <end position="217"/>
    </location>
</feature>
<feature type="compositionally biased region" description="Polar residues" evidence="2">
    <location>
        <begin position="864"/>
        <end position="888"/>
    </location>
</feature>
<feature type="compositionally biased region" description="Polar residues" evidence="2">
    <location>
        <begin position="1117"/>
        <end position="1137"/>
    </location>
</feature>
<feature type="region of interest" description="Disordered" evidence="2">
    <location>
        <begin position="1040"/>
        <end position="1088"/>
    </location>
</feature>
<feature type="region of interest" description="Disordered" evidence="2">
    <location>
        <begin position="945"/>
        <end position="965"/>
    </location>
</feature>
<dbReference type="SUPFAM" id="SSF50965">
    <property type="entry name" value="Galactose oxidase, central domain"/>
    <property type="match status" value="1"/>
</dbReference>
<feature type="compositionally biased region" description="Low complexity" evidence="2">
    <location>
        <begin position="575"/>
        <end position="591"/>
    </location>
</feature>
<feature type="compositionally biased region" description="Low complexity" evidence="2">
    <location>
        <begin position="531"/>
        <end position="550"/>
    </location>
</feature>
<dbReference type="Pfam" id="PF14312">
    <property type="entry name" value="FG-GAP_2"/>
    <property type="match status" value="1"/>
</dbReference>
<evidence type="ECO:0000256" key="1">
    <source>
        <dbReference type="PROSITE-ProRule" id="PRU00803"/>
    </source>
</evidence>
<feature type="region of interest" description="Disordered" evidence="2">
    <location>
        <begin position="1428"/>
        <end position="1467"/>
    </location>
</feature>
<evidence type="ECO:0000313" key="3">
    <source>
        <dbReference type="EMBL" id="CAB9513292.1"/>
    </source>
</evidence>
<feature type="compositionally biased region" description="Low complexity" evidence="2">
    <location>
        <begin position="1217"/>
        <end position="1235"/>
    </location>
</feature>
<evidence type="ECO:0000313" key="4">
    <source>
        <dbReference type="Proteomes" id="UP001153069"/>
    </source>
</evidence>
<feature type="compositionally biased region" description="Low complexity" evidence="2">
    <location>
        <begin position="627"/>
        <end position="783"/>
    </location>
</feature>
<feature type="compositionally biased region" description="Basic and acidic residues" evidence="2">
    <location>
        <begin position="1314"/>
        <end position="1354"/>
    </location>
</feature>
<organism evidence="3 4">
    <name type="scientific">Seminavis robusta</name>
    <dbReference type="NCBI Taxonomy" id="568900"/>
    <lineage>
        <taxon>Eukaryota</taxon>
        <taxon>Sar</taxon>
        <taxon>Stramenopiles</taxon>
        <taxon>Ochrophyta</taxon>
        <taxon>Bacillariophyta</taxon>
        <taxon>Bacillariophyceae</taxon>
        <taxon>Bacillariophycidae</taxon>
        <taxon>Naviculales</taxon>
        <taxon>Naviculaceae</taxon>
        <taxon>Seminavis</taxon>
    </lineage>
</organism>
<feature type="compositionally biased region" description="Polar residues" evidence="2">
    <location>
        <begin position="486"/>
        <end position="504"/>
    </location>
</feature>
<feature type="compositionally biased region" description="Low complexity" evidence="2">
    <location>
        <begin position="1527"/>
        <end position="1549"/>
    </location>
</feature>
<feature type="compositionally biased region" description="Polar residues" evidence="2">
    <location>
        <begin position="447"/>
        <end position="458"/>
    </location>
</feature>
<feature type="compositionally biased region" description="Low complexity" evidence="2">
    <location>
        <begin position="252"/>
        <end position="263"/>
    </location>
</feature>
<feature type="compositionally biased region" description="Low complexity" evidence="2">
    <location>
        <begin position="1440"/>
        <end position="1459"/>
    </location>
</feature>
<feature type="region of interest" description="Disordered" evidence="2">
    <location>
        <begin position="1516"/>
        <end position="1549"/>
    </location>
</feature>
<feature type="compositionally biased region" description="Polar residues" evidence="2">
    <location>
        <begin position="615"/>
        <end position="626"/>
    </location>
</feature>
<feature type="region of interest" description="Disordered" evidence="2">
    <location>
        <begin position="241"/>
        <end position="925"/>
    </location>
</feature>
<feature type="repeat" description="FG-GAP" evidence="1">
    <location>
        <begin position="1865"/>
        <end position="1921"/>
    </location>
</feature>
<feature type="region of interest" description="Disordered" evidence="2">
    <location>
        <begin position="1154"/>
        <end position="1184"/>
    </location>
</feature>
<feature type="compositionally biased region" description="Polar residues" evidence="2">
    <location>
        <begin position="39"/>
        <end position="53"/>
    </location>
</feature>
<sequence length="1921" mass="207074">MYKPSPEALKSMMVVKPQGDDYESREGGTSTSPGSTSPQKTHNSGFNSKPASSSDEDDSGPLRPGHHNPQTHSHAIKSKSTNSTTSPSSSSAGPAGLFAEKKDSKPMPMNPRRTIPLPSFTKREKKPRSATMLRRTGSHTSSFTTDAAMSVDHSGTDTGTNNSYEPLESSIEEETAPDTPAAPVSNVIVKPTQQQQPRAASPFSLLSDDVSSEMNTPRQDEILKQHQEKMEELEAKMQLQIQEQQRQHAEIQQKLLQHQQMQMIREVPSSQSMASPTPPYPQQPPVASVPQLQLQQPTLAVPPTQQQQQQPYLVQQPQPVVAQSQQQIINPQGQHPPPPMNQQGMAIPNSVQQQIPHFSSNSSQQSAASSNQFNHMTGQQQQPVSNFASSQQPTMQQQNPQQQPPNQAQFVPVQQQQQHQRAQLQQQRQQMQNLRNNFQQQQQPVPSNTTGQDASSRAATPKMKGGMHVSSKPGTPTIPSEGPTAFNPSTQQTRPPVSGATSPNPAAVQVPMMPQPQQQQWPGHQPTNVMQQQHPQNVQQHAPPQVQQQARGVPAPQNPQFGGAQHPSAAMARNQVQPQTGGQQQGPGTVQRMPPPQPGARQTPTPQAAPQQQPWNQNSSGVQHQGNNPAPRQQAFPQQQPNVPMQQANQQPPRQIQQGQPPVQQPIAMQPQVQKQQQLNQQQPRQLQHGQPHVQQQHPRQAPVQQGQPPVQHRQIQQGQPPAQPPNQQQPRQVQQEQLQVQQQQLAVQHPNQQQPRQFQQGQLSTQNPYQQQPSQIQQGQQPAARLSNQQQPHPVQQGQPPVQQQIRQPLPGQQLQQGSQPHHPSRSNDQAYQQALASLLGPSPGPTNPTSPLPPRTPDHQARTPNQAQFDANQQRTRQPHPQTSLLTPILSHEMPPQPRQRTSSHDSRASHFSVASQPLPQVTPERQRMRQAGFPAQVMHQYSIPQTPPSTHSQSPQESESPQWLTDLTSQAYNQRHQQSPVPYQQVASVVPAQTVPRAMQGAPGPTSNQPVASTQPGKNDPVYTKALADLWSQAETNHEAVDASKEVSIQLPADSERSNKTGSSRRLSLDSETERTNRSRTSNASAASIFSAATLPLTNIQARASPQQRPQAQVFSGTTYQQAQNSGARQYEQNLQQQIQTAAAYHPQNTATHQYPQNPASQQPPQNAAYHHHPQQTAAAYQQHPNPAAAGHLQNPATLQHPQNATTDFQHPAYQQQAASYQQNASMAQYQQHPVAQGQQNGLPLQRQIVSESVRNEFDGEAILGSGGNVPWAANAEPRGNGAAAPNDGIYAVGADSATRPNPAPARRSKRNDGGHDPSKGSGDVEREEVARAKTTDEAKQTQKVHEKARANEPGATGQTRNTKSDVENNRASAPAASGDADRESKPSSLGVYLGCCILLLLIAGGATVAVLYFTTDVFGTKDDNPTQAPVLPPSGPVASAPTTSPSSEATPESTPDGAVATTSEPTFAPALDLIPENATGLHVISNMSQAPSFVEGDLWEIDLLMTDSPSTGLDDGDAAGNVTSNTATPTFATTNATTSSPTGSAEDVVSANQTFAWEFLNLEVIGDDPGARTGSFVVTNSNGRVIAIGSVGQPLVVVYRLLQGSSLQQLGSPFPIVDGAAPVSAALNGQGSILAVGYDDGSVLVYQYVELDGEWVARGAAVLPEGGRVNASSVSVSLSSGGVILVVGVLSDSGTLTVQSYLYSRGEQSWDPVGDTIYRLERRSASVTVSASGFVMAFTTIKEIHTEQWGSVETFELDVYGGANTTTRGSFTLLGISDLAVSLSVNGTTMAVANDKRSSVYGYSESLQSWQVQPGGDRLAGGSVVSLAFDSELVAIGGGASDIVHTYERIDNWWRMHPSSSGRRLSLYGTGRDGFGSALSLSGDSSTLVVGAPLDDEGGDDAGKVYFYGASELDDDN</sequence>
<feature type="compositionally biased region" description="Low complexity" evidence="2">
    <location>
        <begin position="1106"/>
        <end position="1116"/>
    </location>
</feature>
<feature type="region of interest" description="Disordered" evidence="2">
    <location>
        <begin position="1217"/>
        <end position="1243"/>
    </location>
</feature>
<dbReference type="InterPro" id="IPR013517">
    <property type="entry name" value="FG-GAP"/>
</dbReference>
<feature type="compositionally biased region" description="Low complexity" evidence="2">
    <location>
        <begin position="78"/>
        <end position="91"/>
    </location>
</feature>
<accession>A0A9N8E2C6</accession>
<feature type="compositionally biased region" description="Low complexity" evidence="2">
    <location>
        <begin position="1157"/>
        <end position="1172"/>
    </location>
</feature>
<dbReference type="EMBL" id="CAICTM010000582">
    <property type="protein sequence ID" value="CAB9513292.1"/>
    <property type="molecule type" value="Genomic_DNA"/>
</dbReference>
<comment type="caution">
    <text evidence="3">The sequence shown here is derived from an EMBL/GenBank/DDBJ whole genome shotgun (WGS) entry which is preliminary data.</text>
</comment>
<feature type="region of interest" description="Disordered" evidence="2">
    <location>
        <begin position="1000"/>
        <end position="1025"/>
    </location>
</feature>